<dbReference type="Pfam" id="PF12771">
    <property type="entry name" value="SusD-like_2"/>
    <property type="match status" value="1"/>
</dbReference>
<dbReference type="EMBL" id="JALGBH010000001">
    <property type="protein sequence ID" value="MCJ0741829.1"/>
    <property type="molecule type" value="Genomic_DNA"/>
</dbReference>
<dbReference type="Gene3D" id="1.25.40.390">
    <property type="match status" value="1"/>
</dbReference>
<gene>
    <name evidence="2" type="ORF">MMF97_03820</name>
</gene>
<feature type="chain" id="PRO_5046034156" evidence="1">
    <location>
        <begin position="23"/>
        <end position="522"/>
    </location>
</feature>
<dbReference type="InterPro" id="IPR011990">
    <property type="entry name" value="TPR-like_helical_dom_sf"/>
</dbReference>
<feature type="signal peptide" evidence="1">
    <location>
        <begin position="1"/>
        <end position="22"/>
    </location>
</feature>
<organism evidence="2 3">
    <name type="scientific">Pedobacter montanisoli</name>
    <dbReference type="NCBI Taxonomy" id="2923277"/>
    <lineage>
        <taxon>Bacteria</taxon>
        <taxon>Pseudomonadati</taxon>
        <taxon>Bacteroidota</taxon>
        <taxon>Sphingobacteriia</taxon>
        <taxon>Sphingobacteriales</taxon>
        <taxon>Sphingobacteriaceae</taxon>
        <taxon>Pedobacter</taxon>
    </lineage>
</organism>
<evidence type="ECO:0000256" key="1">
    <source>
        <dbReference type="SAM" id="SignalP"/>
    </source>
</evidence>
<comment type="caution">
    <text evidence="2">The sequence shown here is derived from an EMBL/GenBank/DDBJ whole genome shotgun (WGS) entry which is preliminary data.</text>
</comment>
<reference evidence="2" key="1">
    <citation type="submission" date="2022-03" db="EMBL/GenBank/DDBJ databases">
        <authorList>
            <person name="Woo C.Y."/>
        </authorList>
    </citation>
    <scope>NUCLEOTIDE SEQUENCE</scope>
    <source>
        <strain evidence="2">CYS-01</strain>
    </source>
</reference>
<proteinExistence type="predicted"/>
<evidence type="ECO:0000313" key="2">
    <source>
        <dbReference type="EMBL" id="MCJ0741829.1"/>
    </source>
</evidence>
<dbReference type="PROSITE" id="PS51257">
    <property type="entry name" value="PROKAR_LIPOPROTEIN"/>
    <property type="match status" value="1"/>
</dbReference>
<evidence type="ECO:0000313" key="3">
    <source>
        <dbReference type="Proteomes" id="UP001165460"/>
    </source>
</evidence>
<dbReference type="Proteomes" id="UP001165460">
    <property type="component" value="Unassembled WGS sequence"/>
</dbReference>
<accession>A0ABS9ZTA7</accession>
<dbReference type="InterPro" id="IPR041662">
    <property type="entry name" value="SusD-like_2"/>
</dbReference>
<sequence>MKRNIKYICGLFIAVSAFSSCKKDLDINTNPNSATAATVDLVLPTAIVSTANSLTSGTTTSYNSMGGQQVGYFANGGGVSGWGGIISYNWQTDNFANLWATTYDVLTDVEYVLKNSAGNANYKEFEAAAKVLKAYNYSLLVDTYNDVPYTEANLGNEKLQPKYDKATDIYRNIAVLLDQAIASFKTITTASPLFVKNDPLYAGSATKWAAFAQTLKLKLIIKGTGKVNFANTTFDAGVGFITDDAMVNPGYAKLNGKQTPLWNSWAYNYAGTAVGAASQYAVTPFIMAFYNGTKLKDAARLAVTYKTGATTPVNQLGYQESDAGRGLAPSSWFIGTNSTTYSKIGILKGPEAGQPLMLAAESYFLQAEANVRGLLTGTAKTNFENGIIASLKYLYKDNTGAATAGKNPTTDLATYKTDNTLSPLVNFDLATTDDAKLEAILTQKYIAFNMLFGHEAWNEYRRTGYPKITGTTKTTTFVSIVSESTAADKLPTRIQYPTSEFKYNASNVPAVNVYSNKIFWAR</sequence>
<keyword evidence="2" id="KW-0449">Lipoprotein</keyword>
<dbReference type="RefSeq" id="WP_243359341.1">
    <property type="nucleotide sequence ID" value="NZ_JALGBH010000001.1"/>
</dbReference>
<keyword evidence="1" id="KW-0732">Signal</keyword>
<keyword evidence="3" id="KW-1185">Reference proteome</keyword>
<name>A0ABS9ZTA7_9SPHI</name>
<dbReference type="SUPFAM" id="SSF48452">
    <property type="entry name" value="TPR-like"/>
    <property type="match status" value="1"/>
</dbReference>
<protein>
    <submittedName>
        <fullName evidence="2">SusD/RagB family nutrient-binding outer membrane lipoprotein</fullName>
    </submittedName>
</protein>